<dbReference type="EMBL" id="JAUQSX010000006">
    <property type="protein sequence ID" value="MDO7847318.1"/>
    <property type="molecule type" value="Genomic_DNA"/>
</dbReference>
<accession>A0ABT9ABU2</accession>
<dbReference type="RefSeq" id="WP_305011995.1">
    <property type="nucleotide sequence ID" value="NZ_JAUQSX010000006.1"/>
</dbReference>
<keyword evidence="2" id="KW-1185">Reference proteome</keyword>
<gene>
    <name evidence="1" type="ORF">Q5H92_13175</name>
</gene>
<evidence type="ECO:0000313" key="1">
    <source>
        <dbReference type="EMBL" id="MDO7847318.1"/>
    </source>
</evidence>
<reference evidence="1" key="1">
    <citation type="submission" date="2023-07" db="EMBL/GenBank/DDBJ databases">
        <authorList>
            <person name="Kim M.K."/>
        </authorList>
    </citation>
    <scope>NUCLEOTIDE SEQUENCE</scope>
    <source>
        <strain evidence="1">M29</strain>
    </source>
</reference>
<comment type="caution">
    <text evidence="1">The sequence shown here is derived from an EMBL/GenBank/DDBJ whole genome shotgun (WGS) entry which is preliminary data.</text>
</comment>
<organism evidence="1 2">
    <name type="scientific">Hymenobacter mellowenesis</name>
    <dbReference type="NCBI Taxonomy" id="3063995"/>
    <lineage>
        <taxon>Bacteria</taxon>
        <taxon>Pseudomonadati</taxon>
        <taxon>Bacteroidota</taxon>
        <taxon>Cytophagia</taxon>
        <taxon>Cytophagales</taxon>
        <taxon>Hymenobacteraceae</taxon>
        <taxon>Hymenobacter</taxon>
    </lineage>
</organism>
<dbReference type="Pfam" id="PF13585">
    <property type="entry name" value="CHU_C"/>
    <property type="match status" value="1"/>
</dbReference>
<dbReference type="NCBIfam" id="TIGR04131">
    <property type="entry name" value="Bac_Flav_CTERM"/>
    <property type="match status" value="1"/>
</dbReference>
<sequence>MYDNAAPAFTVAPCPSDNALVTITDVIYARYEIQAGTGTIITIQPGQPRSRAVPLAGATTITVRGFYTAPNLCESLPSTQTIAPLLPAQTPLLTTFTLQAPLPSGTATLAIGQLPVGYIYTLQREAPGAPGVYTTVARVRAGSTSFPLGTVLANNGYRLLRADTCNGPTAASEQLYPISLSGTSAQNRNQLLFSDGSSLNPANYTVTRDGVTIPVTVIPGGLEDASGTCGTRYRYQVTATYPRGGKSISNEFSILTQSTLLPAQPRLLASFNERNVVVLTPLRPIPPLPSGSTLYYSKASGGRAPAAFTTTTTLRPQRDSTALADLRAAPPCYSLRQADVCGNNSPESASTCPALLSAGPADADGSTAALTWTPFTGPDPSQPASYVLQRLDPANAVLPGSVSVSGGSYTDLVPPTNRQVLRYRLQISGAGLPAGTFSYSNIATVTRQLSLTIPTAFTPNGDGLNDVLEVKGKYLDNYTFVVVDRNGQEVFRGAKRADVWDGTIRGHAPVLGAYVWRFSQTNEDGTPFTATGAVTILK</sequence>
<name>A0ABT9ABU2_9BACT</name>
<proteinExistence type="predicted"/>
<evidence type="ECO:0000313" key="2">
    <source>
        <dbReference type="Proteomes" id="UP001167796"/>
    </source>
</evidence>
<protein>
    <submittedName>
        <fullName evidence="1">Gliding motility-associated C-terminal domain-containing protein</fullName>
    </submittedName>
</protein>
<dbReference type="InterPro" id="IPR026341">
    <property type="entry name" value="T9SS_type_B"/>
</dbReference>
<dbReference type="Proteomes" id="UP001167796">
    <property type="component" value="Unassembled WGS sequence"/>
</dbReference>